<dbReference type="Proteomes" id="UP000094043">
    <property type="component" value="Chromosome 4"/>
</dbReference>
<dbReference type="GeneID" id="91088193"/>
<reference evidence="1" key="2">
    <citation type="journal article" date="2022" name="Elife">
        <title>Obligate sexual reproduction of a homothallic fungus closely related to the Cryptococcus pathogenic species complex.</title>
        <authorList>
            <person name="Passer A.R."/>
            <person name="Clancey S.A."/>
            <person name="Shea T."/>
            <person name="David-Palma M."/>
            <person name="Averette A.F."/>
            <person name="Boekhout T."/>
            <person name="Porcel B.M."/>
            <person name="Nowrousian M."/>
            <person name="Cuomo C.A."/>
            <person name="Sun S."/>
            <person name="Heitman J."/>
            <person name="Coelho M.A."/>
        </authorList>
    </citation>
    <scope>NUCLEOTIDE SEQUENCE</scope>
    <source>
        <strain evidence="1">CBS 7841</strain>
    </source>
</reference>
<dbReference type="KEGG" id="cdep:91088193"/>
<reference evidence="1" key="1">
    <citation type="submission" date="2016-06" db="EMBL/GenBank/DDBJ databases">
        <authorList>
            <person name="Cuomo C."/>
            <person name="Litvintseva A."/>
            <person name="Heitman J."/>
            <person name="Chen Y."/>
            <person name="Sun S."/>
            <person name="Springer D."/>
            <person name="Dromer F."/>
            <person name="Young S."/>
            <person name="Zeng Q."/>
            <person name="Chapman S."/>
            <person name="Gujja S."/>
            <person name="Saif S."/>
            <person name="Birren B."/>
        </authorList>
    </citation>
    <scope>NUCLEOTIDE SEQUENCE</scope>
    <source>
        <strain evidence="1">CBS 7841</strain>
    </source>
</reference>
<reference evidence="1" key="3">
    <citation type="submission" date="2024-01" db="EMBL/GenBank/DDBJ databases">
        <authorList>
            <person name="Coelho M.A."/>
            <person name="David-Palma M."/>
            <person name="Shea T."/>
            <person name="Sun S."/>
            <person name="Cuomo C.A."/>
            <person name="Heitman J."/>
        </authorList>
    </citation>
    <scope>NUCLEOTIDE SEQUENCE</scope>
    <source>
        <strain evidence="1">CBS 7841</strain>
    </source>
</reference>
<name>A0A1E3HS51_9TREE</name>
<dbReference type="RefSeq" id="XP_066069470.1">
    <property type="nucleotide sequence ID" value="XM_066213373.1"/>
</dbReference>
<dbReference type="AlphaFoldDB" id="A0A1E3HS51"/>
<dbReference type="VEuPathDB" id="FungiDB:L203_05985"/>
<accession>A0A1E3HS51</accession>
<protein>
    <submittedName>
        <fullName evidence="1">Uncharacterized protein</fullName>
    </submittedName>
</protein>
<evidence type="ECO:0000313" key="1">
    <source>
        <dbReference type="EMBL" id="WVN88770.1"/>
    </source>
</evidence>
<dbReference type="OrthoDB" id="2574952at2759"/>
<gene>
    <name evidence="1" type="ORF">L203_103983</name>
</gene>
<organism evidence="1 2">
    <name type="scientific">Cryptococcus depauperatus CBS 7841</name>
    <dbReference type="NCBI Taxonomy" id="1295531"/>
    <lineage>
        <taxon>Eukaryota</taxon>
        <taxon>Fungi</taxon>
        <taxon>Dikarya</taxon>
        <taxon>Basidiomycota</taxon>
        <taxon>Agaricomycotina</taxon>
        <taxon>Tremellomycetes</taxon>
        <taxon>Tremellales</taxon>
        <taxon>Cryptococcaceae</taxon>
        <taxon>Cryptococcus</taxon>
    </lineage>
</organism>
<sequence length="140" mass="15994">MSQHLVALPNQECPPLAVWTLPAFTPARQVYPDYNVERTGLIDERTVGRESDPTKMGVWVCLLDEKPHLHPSLLALNKHRFVAHSIPLPPNPAQDLPIKKSQVGSALLLDKVDIENDDEWFTWRFTEEPEARRITSLPRK</sequence>
<evidence type="ECO:0000313" key="2">
    <source>
        <dbReference type="Proteomes" id="UP000094043"/>
    </source>
</evidence>
<keyword evidence="2" id="KW-1185">Reference proteome</keyword>
<proteinExistence type="predicted"/>
<dbReference type="EMBL" id="CP143787">
    <property type="protein sequence ID" value="WVN88770.1"/>
    <property type="molecule type" value="Genomic_DNA"/>
</dbReference>